<dbReference type="SUPFAM" id="SSF158745">
    <property type="entry name" value="LanC-like"/>
    <property type="match status" value="1"/>
</dbReference>
<sequence>MSAVTSGRAQGCETAWQSLLGPDRQAAALRVARDVAARVTDPGRVAAALAASIEQTRFPKSLARRPYAVADGDAGLAVTCAYLNACLPGEGWDAVGHRFLTAAAAGVETAPAGLFGGLSGLAFATVSLSRDGTRYRRMLAALDDALAPRAAAIGRRLGETREPGPVSAFDLISGACGVGACLLTHDPHGILPEILAGLVTLAREQEPPAWMTPAHLMGEATMSRLHPHGALDCGLAHGIPGPLALLSLALRAGIEVPGQADAVRRIADWLIAHRAGDDWPAFVPLTGEGRPGRADSARSAWCYGTPGVARALWLAAQALDDGLLGEVALEAMDAVLRRPAELRAIPSPTFCHGVSGLLQVVLRFTRDTGLFRQAAAGLVDELLAAYQPERPLAYASLEPQGNSVDRAGVLDGAAGVVLVLLAAATDVEPAWDRLFLLS</sequence>
<dbReference type="PRINTS" id="PR01950">
    <property type="entry name" value="LANCSUPER"/>
</dbReference>
<evidence type="ECO:0008006" key="4">
    <source>
        <dbReference type="Google" id="ProtNLM"/>
    </source>
</evidence>
<evidence type="ECO:0000256" key="1">
    <source>
        <dbReference type="PIRSR" id="PIRSR607822-1"/>
    </source>
</evidence>
<protein>
    <recommendedName>
        <fullName evidence="4">Lanthionine synthetase-like protein</fullName>
    </recommendedName>
</protein>
<dbReference type="RefSeq" id="WP_113983927.1">
    <property type="nucleotide sequence ID" value="NZ_QMEY01000015.1"/>
</dbReference>
<proteinExistence type="predicted"/>
<dbReference type="CDD" id="cd04793">
    <property type="entry name" value="LanC"/>
    <property type="match status" value="1"/>
</dbReference>
<keyword evidence="1" id="KW-0479">Metal-binding</keyword>
<dbReference type="EMBL" id="QMEY01000015">
    <property type="protein sequence ID" value="RBQ16665.1"/>
    <property type="molecule type" value="Genomic_DNA"/>
</dbReference>
<dbReference type="Proteomes" id="UP000253303">
    <property type="component" value="Unassembled WGS sequence"/>
</dbReference>
<dbReference type="InterPro" id="IPR033889">
    <property type="entry name" value="LanC"/>
</dbReference>
<feature type="binding site" evidence="1">
    <location>
        <position position="302"/>
    </location>
    <ligand>
        <name>Zn(2+)</name>
        <dbReference type="ChEBI" id="CHEBI:29105"/>
    </ligand>
</feature>
<feature type="binding site" evidence="1">
    <location>
        <position position="351"/>
    </location>
    <ligand>
        <name>Zn(2+)</name>
        <dbReference type="ChEBI" id="CHEBI:29105"/>
    </ligand>
</feature>
<accession>A0A366LRR5</accession>
<name>A0A366LRR5_9ACTN</name>
<dbReference type="AlphaFoldDB" id="A0A366LRR5"/>
<dbReference type="PRINTS" id="PR01955">
    <property type="entry name" value="LANCFRANKIA"/>
</dbReference>
<dbReference type="OrthoDB" id="1882482at2"/>
<dbReference type="Pfam" id="PF05147">
    <property type="entry name" value="LANC_like"/>
    <property type="match status" value="1"/>
</dbReference>
<reference evidence="2 3" key="1">
    <citation type="submission" date="2018-06" db="EMBL/GenBank/DDBJ databases">
        <title>Sphaerisporangium craniellae sp. nov., isolated from a marine sponge in the South China Sea.</title>
        <authorList>
            <person name="Li L."/>
        </authorList>
    </citation>
    <scope>NUCLEOTIDE SEQUENCE [LARGE SCALE GENOMIC DNA]</scope>
    <source>
        <strain evidence="2 3">LHW63015</strain>
    </source>
</reference>
<feature type="binding site" evidence="1">
    <location>
        <position position="352"/>
    </location>
    <ligand>
        <name>Zn(2+)</name>
        <dbReference type="ChEBI" id="CHEBI:29105"/>
    </ligand>
</feature>
<dbReference type="Gene3D" id="1.50.10.20">
    <property type="match status" value="1"/>
</dbReference>
<dbReference type="GO" id="GO:0031179">
    <property type="term" value="P:peptide modification"/>
    <property type="evidence" value="ECO:0007669"/>
    <property type="project" value="InterPro"/>
</dbReference>
<organism evidence="2 3">
    <name type="scientific">Spongiactinospora rosea</name>
    <dbReference type="NCBI Taxonomy" id="2248750"/>
    <lineage>
        <taxon>Bacteria</taxon>
        <taxon>Bacillati</taxon>
        <taxon>Actinomycetota</taxon>
        <taxon>Actinomycetes</taxon>
        <taxon>Streptosporangiales</taxon>
        <taxon>Streptosporangiaceae</taxon>
        <taxon>Spongiactinospora</taxon>
    </lineage>
</organism>
<comment type="caution">
    <text evidence="2">The sequence shown here is derived from an EMBL/GenBank/DDBJ whole genome shotgun (WGS) entry which is preliminary data.</text>
</comment>
<keyword evidence="1" id="KW-0862">Zinc</keyword>
<gene>
    <name evidence="2" type="ORF">DP939_28665</name>
</gene>
<dbReference type="GO" id="GO:0046872">
    <property type="term" value="F:metal ion binding"/>
    <property type="evidence" value="ECO:0007669"/>
    <property type="project" value="UniProtKB-KW"/>
</dbReference>
<dbReference type="SMART" id="SM01260">
    <property type="entry name" value="LANC_like"/>
    <property type="match status" value="1"/>
</dbReference>
<keyword evidence="3" id="KW-1185">Reference proteome</keyword>
<evidence type="ECO:0000313" key="2">
    <source>
        <dbReference type="EMBL" id="RBQ16665.1"/>
    </source>
</evidence>
<dbReference type="InterPro" id="IPR007822">
    <property type="entry name" value="LANC-like"/>
</dbReference>
<evidence type="ECO:0000313" key="3">
    <source>
        <dbReference type="Proteomes" id="UP000253303"/>
    </source>
</evidence>